<evidence type="ECO:0000256" key="9">
    <source>
        <dbReference type="ARBA" id="ARBA00023136"/>
    </source>
</evidence>
<dbReference type="GO" id="GO:0046933">
    <property type="term" value="F:proton-transporting ATP synthase activity, rotational mechanism"/>
    <property type="evidence" value="ECO:0007669"/>
    <property type="project" value="UniProtKB-UniRule"/>
</dbReference>
<dbReference type="InterPro" id="IPR005864">
    <property type="entry name" value="ATP_synth_F0_bsu_bac"/>
</dbReference>
<evidence type="ECO:0000256" key="7">
    <source>
        <dbReference type="ARBA" id="ARBA00022989"/>
    </source>
</evidence>
<dbReference type="GO" id="GO:0046961">
    <property type="term" value="F:proton-transporting ATPase activity, rotational mechanism"/>
    <property type="evidence" value="ECO:0007669"/>
    <property type="project" value="TreeGrafter"/>
</dbReference>
<accession>A0A2N3HS89</accession>
<evidence type="ECO:0000256" key="13">
    <source>
        <dbReference type="ARBA" id="ARBA00026054"/>
    </source>
</evidence>
<dbReference type="InterPro" id="IPR050059">
    <property type="entry name" value="ATP_synthase_B_chain"/>
</dbReference>
<evidence type="ECO:0000256" key="5">
    <source>
        <dbReference type="ARBA" id="ARBA00022692"/>
    </source>
</evidence>
<comment type="subunit">
    <text evidence="15">F-type ATPases have 2 components, F(1) - the catalytic core - and F(0) - the membrane proton channel. F(1) has five subunits: alpha(3), beta(3), gamma(1), delta(1), epsilon(1). F(0) has three main subunits: a(1), b(2) and c(10-14). The alpha and beta chains form an alternating ring which encloses part of the gamma chain. F(1) is attached to F(0) by a central stalk formed by the gamma and epsilon chains, while a peripheral stalk is formed by the delta and b chains.</text>
</comment>
<evidence type="ECO:0000256" key="12">
    <source>
        <dbReference type="ARBA" id="ARBA00025614"/>
    </source>
</evidence>
<name>A0A2N3HS89_9BACT</name>
<keyword evidence="6 15" id="KW-0375">Hydrogen ion transport</keyword>
<dbReference type="PANTHER" id="PTHR33445:SF1">
    <property type="entry name" value="ATP SYNTHASE SUBUNIT B"/>
    <property type="match status" value="1"/>
</dbReference>
<keyword evidence="10 15" id="KW-0066">ATP synthesis</keyword>
<keyword evidence="2 15" id="KW-0813">Transport</keyword>
<comment type="subcellular location">
    <subcellularLocation>
        <location evidence="15">Cell membrane</location>
        <topology evidence="15">Single-pass membrane protein</topology>
    </subcellularLocation>
    <subcellularLocation>
        <location evidence="14">Endomembrane system</location>
        <topology evidence="14">Single-pass membrane protein</topology>
    </subcellularLocation>
</comment>
<keyword evidence="5 15" id="KW-0812">Transmembrane</keyword>
<dbReference type="EMBL" id="MVDE01000052">
    <property type="protein sequence ID" value="PKQ60910.1"/>
    <property type="molecule type" value="Genomic_DNA"/>
</dbReference>
<dbReference type="PANTHER" id="PTHR33445">
    <property type="entry name" value="ATP SYNTHASE SUBUNIT B', CHLOROPLASTIC"/>
    <property type="match status" value="1"/>
</dbReference>
<evidence type="ECO:0000256" key="6">
    <source>
        <dbReference type="ARBA" id="ARBA00022781"/>
    </source>
</evidence>
<evidence type="ECO:0000313" key="18">
    <source>
        <dbReference type="EMBL" id="PKQ60910.1"/>
    </source>
</evidence>
<evidence type="ECO:0000256" key="2">
    <source>
        <dbReference type="ARBA" id="ARBA00022448"/>
    </source>
</evidence>
<dbReference type="InterPro" id="IPR028987">
    <property type="entry name" value="ATP_synth_B-like_membr_sf"/>
</dbReference>
<comment type="caution">
    <text evidence="18">The sequence shown here is derived from an EMBL/GenBank/DDBJ whole genome shotgun (WGS) entry which is preliminary data.</text>
</comment>
<keyword evidence="19" id="KW-1185">Reference proteome</keyword>
<evidence type="ECO:0000256" key="4">
    <source>
        <dbReference type="ARBA" id="ARBA00022547"/>
    </source>
</evidence>
<dbReference type="HAMAP" id="MF_01398">
    <property type="entry name" value="ATP_synth_b_bprime"/>
    <property type="match status" value="1"/>
</dbReference>
<dbReference type="NCBIfam" id="NF011041">
    <property type="entry name" value="PRK14471.1"/>
    <property type="match status" value="1"/>
</dbReference>
<comment type="function">
    <text evidence="12">Component of the F(0) channel, it forms part of the peripheral stalk, linking F(1) to F(0). The b'-subunit is a diverged and duplicated form of b found in plants and photosynthetic bacteria.</text>
</comment>
<evidence type="ECO:0000256" key="17">
    <source>
        <dbReference type="SAM" id="Coils"/>
    </source>
</evidence>
<feature type="transmembrane region" description="Helical" evidence="15">
    <location>
        <begin position="12"/>
        <end position="30"/>
    </location>
</feature>
<dbReference type="Pfam" id="PF00430">
    <property type="entry name" value="ATP-synt_B"/>
    <property type="match status" value="1"/>
</dbReference>
<comment type="similarity">
    <text evidence="1 15 16">Belongs to the ATPase B chain family.</text>
</comment>
<organism evidence="18 19">
    <name type="scientific">Labilibaculum manganireducens</name>
    <dbReference type="NCBI Taxonomy" id="1940525"/>
    <lineage>
        <taxon>Bacteria</taxon>
        <taxon>Pseudomonadati</taxon>
        <taxon>Bacteroidota</taxon>
        <taxon>Bacteroidia</taxon>
        <taxon>Marinilabiliales</taxon>
        <taxon>Marinifilaceae</taxon>
        <taxon>Labilibaculum</taxon>
    </lineage>
</organism>
<evidence type="ECO:0000256" key="11">
    <source>
        <dbReference type="ARBA" id="ARBA00025198"/>
    </source>
</evidence>
<feature type="coiled-coil region" evidence="17">
    <location>
        <begin position="34"/>
        <end position="89"/>
    </location>
</feature>
<keyword evidence="9 15" id="KW-0472">Membrane</keyword>
<comment type="subunit">
    <text evidence="13">F-type ATPases have 2 components, F(1) - the catalytic core - and F(0) - the membrane proton channel. F(1) has five subunits: alpha(3), beta(3), gamma(1), delta(1), epsilon(1). F(0) has four main subunits: a(1), b(2) and c(10-14). The alpha and beta chains form an alternating ring which encloses part of the gamma chain. F(1) is attached to F(0) by a central stalk formed by the gamma and epsilon chains, while a peripheral stalk is formed by the delta and b chains.</text>
</comment>
<gene>
    <name evidence="15" type="primary">atpF</name>
    <name evidence="18" type="ORF">BZG01_20285</name>
</gene>
<dbReference type="SUPFAM" id="SSF81573">
    <property type="entry name" value="F1F0 ATP synthase subunit B, membrane domain"/>
    <property type="match status" value="1"/>
</dbReference>
<dbReference type="NCBIfam" id="TIGR01144">
    <property type="entry name" value="ATP_synt_b"/>
    <property type="match status" value="1"/>
</dbReference>
<dbReference type="Gene3D" id="1.20.5.620">
    <property type="entry name" value="F1F0 ATP synthase subunit B, membrane domain"/>
    <property type="match status" value="1"/>
</dbReference>
<evidence type="ECO:0000256" key="16">
    <source>
        <dbReference type="RuleBase" id="RU003848"/>
    </source>
</evidence>
<comment type="function">
    <text evidence="11 15">F(1)F(0) ATP synthase produces ATP from ADP in the presence of a proton or sodium gradient. F-type ATPases consist of two structural domains, F(1) containing the extramembraneous catalytic core and F(0) containing the membrane proton channel, linked together by a central stalk and a peripheral stalk. During catalysis, ATP synthesis in the catalytic domain of F(1) is coupled via a rotary mechanism of the central stalk subunits to proton translocation.</text>
</comment>
<dbReference type="GO" id="GO:0045259">
    <property type="term" value="C:proton-transporting ATP synthase complex"/>
    <property type="evidence" value="ECO:0007669"/>
    <property type="project" value="UniProtKB-KW"/>
</dbReference>
<proteinExistence type="inferred from homology"/>
<evidence type="ECO:0000256" key="14">
    <source>
        <dbReference type="ARBA" id="ARBA00037847"/>
    </source>
</evidence>
<evidence type="ECO:0000256" key="3">
    <source>
        <dbReference type="ARBA" id="ARBA00022475"/>
    </source>
</evidence>
<keyword evidence="7 15" id="KW-1133">Transmembrane helix</keyword>
<evidence type="ECO:0000256" key="8">
    <source>
        <dbReference type="ARBA" id="ARBA00023065"/>
    </source>
</evidence>
<keyword evidence="17" id="KW-0175">Coiled coil</keyword>
<dbReference type="CDD" id="cd06503">
    <property type="entry name" value="ATP-synt_Fo_b"/>
    <property type="match status" value="1"/>
</dbReference>
<dbReference type="Proteomes" id="UP000233618">
    <property type="component" value="Unassembled WGS sequence"/>
</dbReference>
<evidence type="ECO:0000313" key="19">
    <source>
        <dbReference type="Proteomes" id="UP000233618"/>
    </source>
</evidence>
<dbReference type="GO" id="GO:0005886">
    <property type="term" value="C:plasma membrane"/>
    <property type="evidence" value="ECO:0007669"/>
    <property type="project" value="UniProtKB-SubCell"/>
</dbReference>
<dbReference type="RefSeq" id="WP_101311679.1">
    <property type="nucleotide sequence ID" value="NZ_CAXXEE010000003.1"/>
</dbReference>
<keyword evidence="3 15" id="KW-1003">Cell membrane</keyword>
<dbReference type="InterPro" id="IPR002146">
    <property type="entry name" value="ATP_synth_b/b'su_bac/chlpt"/>
</dbReference>
<evidence type="ECO:0000256" key="15">
    <source>
        <dbReference type="HAMAP-Rule" id="MF_01398"/>
    </source>
</evidence>
<evidence type="ECO:0000256" key="1">
    <source>
        <dbReference type="ARBA" id="ARBA00005513"/>
    </source>
</evidence>
<keyword evidence="8 15" id="KW-0406">Ion transport</keyword>
<reference evidence="18 19" key="1">
    <citation type="journal article" date="2017" name="Front. Microbiol.">
        <title>Labilibaculum manganireducens gen. nov., sp. nov. and Labilibaculum filiforme sp. nov., Novel Bacteroidetes Isolated from Subsurface Sediments of the Baltic Sea.</title>
        <authorList>
            <person name="Vandieken V."/>
            <person name="Marshall I.P."/>
            <person name="Niemann H."/>
            <person name="Engelen B."/>
            <person name="Cypionka H."/>
        </authorList>
    </citation>
    <scope>NUCLEOTIDE SEQUENCE [LARGE SCALE GENOMIC DNA]</scope>
    <source>
        <strain evidence="18 19">59.10-2M</strain>
    </source>
</reference>
<dbReference type="GO" id="GO:0012505">
    <property type="term" value="C:endomembrane system"/>
    <property type="evidence" value="ECO:0007669"/>
    <property type="project" value="UniProtKB-SubCell"/>
</dbReference>
<evidence type="ECO:0000256" key="10">
    <source>
        <dbReference type="ARBA" id="ARBA00023310"/>
    </source>
</evidence>
<keyword evidence="4 15" id="KW-0138">CF(0)</keyword>
<sequence>MGLVTPELGTFIWMLLAFAIVLFILKKFAWKPILSALKEREDSIEGALRSAERAKEEMAALQADNERILQEARKEREAMLKEAKEMGSKLVSEAKQKATLEADKVIESARINIESEKSAALNEIKAQVALLSVEIAEKILRQQFADDQQQKDYFKKLMDEVKLN</sequence>
<dbReference type="AlphaFoldDB" id="A0A2N3HS89"/>
<protein>
    <recommendedName>
        <fullName evidence="15">ATP synthase subunit b</fullName>
    </recommendedName>
    <alternativeName>
        <fullName evidence="15">ATP synthase F(0) sector subunit b</fullName>
    </alternativeName>
    <alternativeName>
        <fullName evidence="15">ATPase subunit I</fullName>
    </alternativeName>
    <alternativeName>
        <fullName evidence="15">F-type ATPase subunit b</fullName>
        <shortName evidence="15">F-ATPase subunit b</shortName>
    </alternativeName>
</protein>